<evidence type="ECO:0000256" key="8">
    <source>
        <dbReference type="ARBA" id="ARBA00023136"/>
    </source>
</evidence>
<evidence type="ECO:0000256" key="4">
    <source>
        <dbReference type="ARBA" id="ARBA00022692"/>
    </source>
</evidence>
<feature type="domain" description="SecDF P1 head subdomain" evidence="12">
    <location>
        <begin position="184"/>
        <end position="279"/>
    </location>
</feature>
<dbReference type="InterPro" id="IPR054384">
    <property type="entry name" value="SecDF_P1_head"/>
</dbReference>
<dbReference type="InterPro" id="IPR055344">
    <property type="entry name" value="SecD_SecF_C_bact"/>
</dbReference>
<evidence type="ECO:0000256" key="9">
    <source>
        <dbReference type="HAMAP-Rule" id="MF_01463"/>
    </source>
</evidence>
<feature type="transmembrane region" description="Helical" evidence="9">
    <location>
        <begin position="396"/>
        <end position="418"/>
    </location>
</feature>
<feature type="transmembrane region" description="Helical" evidence="9">
    <location>
        <begin position="329"/>
        <end position="349"/>
    </location>
</feature>
<keyword evidence="7 9" id="KW-0811">Translocation</keyword>
<dbReference type="Pfam" id="PF21760">
    <property type="entry name" value="SecD_1st"/>
    <property type="match status" value="1"/>
</dbReference>
<dbReference type="InterPro" id="IPR022813">
    <property type="entry name" value="SecD/SecF_arch_bac"/>
</dbReference>
<dbReference type="PRINTS" id="PR00702">
    <property type="entry name" value="ACRIFLAVINRP"/>
</dbReference>
<keyword evidence="4 9" id="KW-0812">Transmembrane</keyword>
<feature type="transmembrane region" description="Helical" evidence="9">
    <location>
        <begin position="301"/>
        <end position="322"/>
    </location>
</feature>
<dbReference type="Gene3D" id="1.20.1640.10">
    <property type="entry name" value="Multidrug efflux transporter AcrB transmembrane domain"/>
    <property type="match status" value="1"/>
</dbReference>
<proteinExistence type="inferred from homology"/>
<name>A0ABY8PNK3_9BACT</name>
<evidence type="ECO:0000256" key="2">
    <source>
        <dbReference type="ARBA" id="ARBA00022448"/>
    </source>
</evidence>
<keyword evidence="2 9" id="KW-0813">Transport</keyword>
<dbReference type="Gene3D" id="3.30.1360.200">
    <property type="match status" value="1"/>
</dbReference>
<sequence length="470" mass="51862">MKSHKVRVIISVVVILTALLMFFWPSKTASENTGVFKYFSNIKLGLDIKGGSMLEYNMKLDEGTDPNEIIDNVILVLRKRLDAAGYTEAVVSKVVSGNKIRVRVEIPGITDIETAEKLIGSRGKLYFAEVIDVQTSDTKPVIRRNKYVVINGKEEPIYDYVRDLYDETTWYKVQKYFTFGKEPFEFTGTEVVDANADINTRKKGFLVNLKFSSQGSKKFELITGNLVGKRLAIILDNRVIIAPVVNQKITSSSAVIEGIQTIEEARNVAALIKAGNLPVDLVKFQERTTGPTLGRDVVETIVKAGLLGLLVVMVYMIAFYGWMGVVADIALLFNSVLLLGVLAGTHAILTLPGLAGIILTFGTTVDGNVIIYERIKEELRHGRPPLTAVRFGFDKAFWTLFDANLTTVLAGVVLYYFATGTVRGFAITLIIGVLGSMFTNLVVSRAILESTSHLINVKKYQSAAVEEGKR</sequence>
<evidence type="ECO:0000256" key="3">
    <source>
        <dbReference type="ARBA" id="ARBA00022475"/>
    </source>
</evidence>
<dbReference type="Proteomes" id="UP001232493">
    <property type="component" value="Chromosome"/>
</dbReference>
<keyword evidence="14" id="KW-1185">Reference proteome</keyword>
<dbReference type="Pfam" id="PF22599">
    <property type="entry name" value="SecDF_P1_head"/>
    <property type="match status" value="1"/>
</dbReference>
<feature type="domain" description="Protein export membrane protein SecD/SecF C-terminal" evidence="10">
    <location>
        <begin position="281"/>
        <end position="449"/>
    </location>
</feature>
<comment type="caution">
    <text evidence="9">Lacks conserved residue(s) required for the propagation of feature annotation.</text>
</comment>
<evidence type="ECO:0000256" key="1">
    <source>
        <dbReference type="ARBA" id="ARBA00004651"/>
    </source>
</evidence>
<dbReference type="InterPro" id="IPR048634">
    <property type="entry name" value="SecD_SecF_C"/>
</dbReference>
<gene>
    <name evidence="9 13" type="primary">secD</name>
    <name evidence="13" type="ORF">JRV97_07500</name>
</gene>
<evidence type="ECO:0000259" key="12">
    <source>
        <dbReference type="Pfam" id="PF22599"/>
    </source>
</evidence>
<evidence type="ECO:0000259" key="10">
    <source>
        <dbReference type="Pfam" id="PF02355"/>
    </source>
</evidence>
<feature type="transmembrane region" description="Helical" evidence="9">
    <location>
        <begin position="424"/>
        <end position="443"/>
    </location>
</feature>
<dbReference type="PANTHER" id="PTHR30081:SF1">
    <property type="entry name" value="PROTEIN TRANSLOCASE SUBUNIT SECD"/>
    <property type="match status" value="1"/>
</dbReference>
<evidence type="ECO:0000256" key="7">
    <source>
        <dbReference type="ARBA" id="ARBA00023010"/>
    </source>
</evidence>
<dbReference type="NCBIfam" id="TIGR00916">
    <property type="entry name" value="2A0604s01"/>
    <property type="match status" value="1"/>
</dbReference>
<evidence type="ECO:0000259" key="11">
    <source>
        <dbReference type="Pfam" id="PF21760"/>
    </source>
</evidence>
<comment type="function">
    <text evidence="9">Part of the Sec protein translocase complex. Interacts with the SecYEG preprotein conducting channel. SecDF uses the proton motive force (PMF) to complete protein translocation after the ATP-dependent function of SecA.</text>
</comment>
<comment type="subcellular location">
    <subcellularLocation>
        <location evidence="1 9">Cell membrane</location>
        <topology evidence="1 9">Multi-pass membrane protein</topology>
    </subcellularLocation>
</comment>
<dbReference type="NCBIfam" id="TIGR01129">
    <property type="entry name" value="secD"/>
    <property type="match status" value="1"/>
</dbReference>
<keyword evidence="8 9" id="KW-0472">Membrane</keyword>
<evidence type="ECO:0000313" key="14">
    <source>
        <dbReference type="Proteomes" id="UP001232493"/>
    </source>
</evidence>
<accession>A0ABY8PNK3</accession>
<organism evidence="13 14">
    <name type="scientific">Marinitoga aeolica</name>
    <dbReference type="NCBI Taxonomy" id="2809031"/>
    <lineage>
        <taxon>Bacteria</taxon>
        <taxon>Thermotogati</taxon>
        <taxon>Thermotogota</taxon>
        <taxon>Thermotogae</taxon>
        <taxon>Petrotogales</taxon>
        <taxon>Petrotogaceae</taxon>
        <taxon>Marinitoga</taxon>
    </lineage>
</organism>
<evidence type="ECO:0000256" key="6">
    <source>
        <dbReference type="ARBA" id="ARBA00022989"/>
    </source>
</evidence>
<dbReference type="HAMAP" id="MF_01463_B">
    <property type="entry name" value="SecD_B"/>
    <property type="match status" value="1"/>
</dbReference>
<dbReference type="EMBL" id="CP069362">
    <property type="protein sequence ID" value="WGS64220.1"/>
    <property type="molecule type" value="Genomic_DNA"/>
</dbReference>
<reference evidence="13 14" key="1">
    <citation type="submission" date="2021-02" db="EMBL/GenBank/DDBJ databases">
        <title>Characterization of Marinitoga sp. nov. str. BP5-C20A.</title>
        <authorList>
            <person name="Erauso G."/>
            <person name="Postec A."/>
        </authorList>
    </citation>
    <scope>NUCLEOTIDE SEQUENCE [LARGE SCALE GENOMIC DNA]</scope>
    <source>
        <strain evidence="13 14">BP5-C20A</strain>
    </source>
</reference>
<dbReference type="Pfam" id="PF02355">
    <property type="entry name" value="SecD_SecF_C"/>
    <property type="match status" value="1"/>
</dbReference>
<protein>
    <recommendedName>
        <fullName evidence="9">Protein translocase subunit SecD</fullName>
    </recommendedName>
</protein>
<evidence type="ECO:0000256" key="5">
    <source>
        <dbReference type="ARBA" id="ARBA00022927"/>
    </source>
</evidence>
<dbReference type="InterPro" id="IPR001036">
    <property type="entry name" value="Acrflvin-R"/>
</dbReference>
<feature type="domain" description="Protein translocase subunit SecDF P1" evidence="11">
    <location>
        <begin position="71"/>
        <end position="130"/>
    </location>
</feature>
<dbReference type="SUPFAM" id="SSF82866">
    <property type="entry name" value="Multidrug efflux transporter AcrB transmembrane domain"/>
    <property type="match status" value="1"/>
</dbReference>
<keyword evidence="3 9" id="KW-1003">Cell membrane</keyword>
<comment type="similarity">
    <text evidence="9">Belongs to the SecD/SecF family. SecD subfamily.</text>
</comment>
<keyword evidence="5 9" id="KW-0653">Protein transport</keyword>
<dbReference type="InterPro" id="IPR048631">
    <property type="entry name" value="SecD_1st"/>
</dbReference>
<evidence type="ECO:0000313" key="13">
    <source>
        <dbReference type="EMBL" id="WGS64220.1"/>
    </source>
</evidence>
<dbReference type="PANTHER" id="PTHR30081">
    <property type="entry name" value="PROTEIN-EXPORT MEMBRANE PROTEIN SEC"/>
    <property type="match status" value="1"/>
</dbReference>
<dbReference type="InterPro" id="IPR005791">
    <property type="entry name" value="SecD"/>
</dbReference>
<comment type="subunit">
    <text evidence="9">Forms a complex with SecF. Part of the essential Sec protein translocation apparatus which comprises SecA, SecYEG and auxiliary proteins SecDF. Other proteins may also be involved.</text>
</comment>
<dbReference type="Gene3D" id="3.30.70.3400">
    <property type="match status" value="1"/>
</dbReference>
<dbReference type="RefSeq" id="WP_280997692.1">
    <property type="nucleotide sequence ID" value="NZ_CP069362.1"/>
</dbReference>
<keyword evidence="6 9" id="KW-1133">Transmembrane helix</keyword>